<comment type="caution">
    <text evidence="8">The sequence shown here is derived from an EMBL/GenBank/DDBJ whole genome shotgun (WGS) entry which is preliminary data.</text>
</comment>
<dbReference type="Pfam" id="PF07681">
    <property type="entry name" value="DoxX"/>
    <property type="match status" value="1"/>
</dbReference>
<feature type="transmembrane region" description="Helical" evidence="7">
    <location>
        <begin position="83"/>
        <end position="100"/>
    </location>
</feature>
<evidence type="ECO:0000313" key="9">
    <source>
        <dbReference type="Proteomes" id="UP000272117"/>
    </source>
</evidence>
<evidence type="ECO:0000256" key="4">
    <source>
        <dbReference type="ARBA" id="ARBA00022692"/>
    </source>
</evidence>
<evidence type="ECO:0000256" key="5">
    <source>
        <dbReference type="ARBA" id="ARBA00022989"/>
    </source>
</evidence>
<dbReference type="PANTHER" id="PTHR33452">
    <property type="entry name" value="OXIDOREDUCTASE CATD-RELATED"/>
    <property type="match status" value="1"/>
</dbReference>
<evidence type="ECO:0000256" key="7">
    <source>
        <dbReference type="SAM" id="Phobius"/>
    </source>
</evidence>
<dbReference type="EMBL" id="RJJD01000021">
    <property type="protein sequence ID" value="RNI22505.1"/>
    <property type="molecule type" value="Genomic_DNA"/>
</dbReference>
<evidence type="ECO:0000313" key="8">
    <source>
        <dbReference type="EMBL" id="RNI22505.1"/>
    </source>
</evidence>
<comment type="similarity">
    <text evidence="2">Belongs to the DoxX family.</text>
</comment>
<dbReference type="InterPro" id="IPR051907">
    <property type="entry name" value="DoxX-like_oxidoreductase"/>
</dbReference>
<accession>A0A3M9MBE9</accession>
<reference evidence="8 9" key="1">
    <citation type="submission" date="2018-11" db="EMBL/GenBank/DDBJ databases">
        <title>Rufibacter latericius sp. nov., isolated from water in Baiyang Lake.</title>
        <authorList>
            <person name="Yang Y."/>
        </authorList>
    </citation>
    <scope>NUCLEOTIDE SEQUENCE [LARGE SCALE GENOMIC DNA]</scope>
    <source>
        <strain evidence="8 9">R-22-1c-1</strain>
    </source>
</reference>
<keyword evidence="3" id="KW-1003">Cell membrane</keyword>
<evidence type="ECO:0000256" key="3">
    <source>
        <dbReference type="ARBA" id="ARBA00022475"/>
    </source>
</evidence>
<comment type="subcellular location">
    <subcellularLocation>
        <location evidence="1">Cell membrane</location>
        <topology evidence="1">Multi-pass membrane protein</topology>
    </subcellularLocation>
</comment>
<dbReference type="PANTHER" id="PTHR33452:SF1">
    <property type="entry name" value="INNER MEMBRANE PROTEIN YPHA-RELATED"/>
    <property type="match status" value="1"/>
</dbReference>
<evidence type="ECO:0000256" key="6">
    <source>
        <dbReference type="ARBA" id="ARBA00023136"/>
    </source>
</evidence>
<dbReference type="RefSeq" id="WP_123128863.1">
    <property type="nucleotide sequence ID" value="NZ_RJJD01000021.1"/>
</dbReference>
<dbReference type="OrthoDB" id="680764at2"/>
<protein>
    <submittedName>
        <fullName evidence="8">DoxX family protein</fullName>
    </submittedName>
</protein>
<feature type="transmembrane region" description="Helical" evidence="7">
    <location>
        <begin position="112"/>
        <end position="135"/>
    </location>
</feature>
<dbReference type="GO" id="GO:0005886">
    <property type="term" value="C:plasma membrane"/>
    <property type="evidence" value="ECO:0007669"/>
    <property type="project" value="UniProtKB-SubCell"/>
</dbReference>
<keyword evidence="9" id="KW-1185">Reference proteome</keyword>
<evidence type="ECO:0000256" key="1">
    <source>
        <dbReference type="ARBA" id="ARBA00004651"/>
    </source>
</evidence>
<evidence type="ECO:0000256" key="2">
    <source>
        <dbReference type="ARBA" id="ARBA00006679"/>
    </source>
</evidence>
<keyword evidence="5 7" id="KW-1133">Transmembrane helix</keyword>
<dbReference type="Proteomes" id="UP000272117">
    <property type="component" value="Unassembled WGS sequence"/>
</dbReference>
<gene>
    <name evidence="8" type="ORF">EFB08_20620</name>
</gene>
<sequence>MNWVNQVDRWQNEHRPVAYDYGRILLGLFIFYKGLTFIADTDALAEIIQNSQFQWIALGLAHYVAFAHLVGGLLIAIGLITRVAIGFQIPILIGAVFFFNPGQGFFSVNPEFGISLVTLIALIFYFVGGSGYYSVDHRFEMNEKRRTEKKNYQANH</sequence>
<name>A0A3M9MBE9_9BACT</name>
<dbReference type="InterPro" id="IPR032808">
    <property type="entry name" value="DoxX"/>
</dbReference>
<feature type="transmembrane region" description="Helical" evidence="7">
    <location>
        <begin position="55"/>
        <end position="76"/>
    </location>
</feature>
<organism evidence="8 9">
    <name type="scientific">Rufibacter latericius</name>
    <dbReference type="NCBI Taxonomy" id="2487040"/>
    <lineage>
        <taxon>Bacteria</taxon>
        <taxon>Pseudomonadati</taxon>
        <taxon>Bacteroidota</taxon>
        <taxon>Cytophagia</taxon>
        <taxon>Cytophagales</taxon>
        <taxon>Hymenobacteraceae</taxon>
        <taxon>Rufibacter</taxon>
    </lineage>
</organism>
<dbReference type="AlphaFoldDB" id="A0A3M9MBE9"/>
<keyword evidence="4 7" id="KW-0812">Transmembrane</keyword>
<proteinExistence type="inferred from homology"/>
<feature type="transmembrane region" description="Helical" evidence="7">
    <location>
        <begin position="21"/>
        <end position="39"/>
    </location>
</feature>
<keyword evidence="6 7" id="KW-0472">Membrane</keyword>